<dbReference type="InterPro" id="IPR029044">
    <property type="entry name" value="Nucleotide-diphossugar_trans"/>
</dbReference>
<accession>A0A2U8GVC4</accession>
<dbReference type="RefSeq" id="WP_108950922.1">
    <property type="nucleotide sequence ID" value="NZ_CP022187.1"/>
</dbReference>
<dbReference type="KEGG" id="acom:CEW83_19960"/>
<dbReference type="SUPFAM" id="SSF53448">
    <property type="entry name" value="Nucleotide-diphospho-sugar transferases"/>
    <property type="match status" value="1"/>
</dbReference>
<protein>
    <recommendedName>
        <fullName evidence="1">Glycosyltransferase 2-like domain-containing protein</fullName>
    </recommendedName>
</protein>
<feature type="domain" description="Glycosyltransferase 2-like" evidence="1">
    <location>
        <begin position="11"/>
        <end position="124"/>
    </location>
</feature>
<dbReference type="Pfam" id="PF00535">
    <property type="entry name" value="Glycos_transf_2"/>
    <property type="match status" value="1"/>
</dbReference>
<evidence type="ECO:0000313" key="2">
    <source>
        <dbReference type="EMBL" id="AWI77223.1"/>
    </source>
</evidence>
<dbReference type="GO" id="GO:0016758">
    <property type="term" value="F:hexosyltransferase activity"/>
    <property type="evidence" value="ECO:0007669"/>
    <property type="project" value="UniProtKB-ARBA"/>
</dbReference>
<dbReference type="AlphaFoldDB" id="A0A2U8GVC4"/>
<organism evidence="2 3">
    <name type="scientific">Parazoarcus communis</name>
    <dbReference type="NCBI Taxonomy" id="41977"/>
    <lineage>
        <taxon>Bacteria</taxon>
        <taxon>Pseudomonadati</taxon>
        <taxon>Pseudomonadota</taxon>
        <taxon>Betaproteobacteria</taxon>
        <taxon>Rhodocyclales</taxon>
        <taxon>Zoogloeaceae</taxon>
        <taxon>Parazoarcus</taxon>
    </lineage>
</organism>
<dbReference type="EMBL" id="CP022187">
    <property type="protein sequence ID" value="AWI77223.1"/>
    <property type="molecule type" value="Genomic_DNA"/>
</dbReference>
<dbReference type="PANTHER" id="PTHR22916:SF3">
    <property type="entry name" value="UDP-GLCNAC:BETAGAL BETA-1,3-N-ACETYLGLUCOSAMINYLTRANSFERASE-LIKE PROTEIN 1"/>
    <property type="match status" value="1"/>
</dbReference>
<evidence type="ECO:0000313" key="3">
    <source>
        <dbReference type="Proteomes" id="UP000244930"/>
    </source>
</evidence>
<reference evidence="2 3" key="1">
    <citation type="submission" date="2017-06" db="EMBL/GenBank/DDBJ databases">
        <title>Azoarcus.</title>
        <authorList>
            <person name="Woo J.-H."/>
            <person name="Kim H.-S."/>
        </authorList>
    </citation>
    <scope>NUCLEOTIDE SEQUENCE [LARGE SCALE GENOMIC DNA]</scope>
    <source>
        <strain evidence="2 3">TSPY31</strain>
    </source>
</reference>
<name>A0A2U8GVC4_9RHOO</name>
<dbReference type="PANTHER" id="PTHR22916">
    <property type="entry name" value="GLYCOSYLTRANSFERASE"/>
    <property type="match status" value="1"/>
</dbReference>
<dbReference type="Proteomes" id="UP000244930">
    <property type="component" value="Chromosome"/>
</dbReference>
<keyword evidence="3" id="KW-1185">Reference proteome</keyword>
<gene>
    <name evidence="2" type="ORF">CEW83_19960</name>
</gene>
<dbReference type="Gene3D" id="3.90.550.10">
    <property type="entry name" value="Spore Coat Polysaccharide Biosynthesis Protein SpsA, Chain A"/>
    <property type="match status" value="1"/>
</dbReference>
<proteinExistence type="predicted"/>
<dbReference type="InterPro" id="IPR001173">
    <property type="entry name" value="Glyco_trans_2-like"/>
</dbReference>
<evidence type="ECO:0000259" key="1">
    <source>
        <dbReference type="Pfam" id="PF00535"/>
    </source>
</evidence>
<sequence length="330" mass="37088">MTQESGVGVVSVVVASYNHAGFLPRRMDSLLGQTYPNTEILVIDDCSPDNSVDVLRSYEGRPGVRLLVRDKNGGWVAVSNQGVELTTGEFVLFANCDDDCDARMIERLVDAMRQHPSAGIAFCRSLMVDEDGAVLGDDFSIREDAFRARCSGDVLLPGSEASRFLMHSCVIPNLSAALIRRDCFDTVGYLSSEYKVCCDWDLFFRIAARYDVAYVAEPLNYFRQHRSTIRSVTKDRVVFEEYFRLLLGQVRTLELTSFERMRYRTHVMYLWAVHVLSPSANGVSNIPYHLKRIIQLDPPALVFAIPGGVLRLAELMFKAPRKLIGLLGTR</sequence>